<keyword evidence="1" id="KW-0813">Transport</keyword>
<evidence type="ECO:0000313" key="6">
    <source>
        <dbReference type="Proteomes" id="UP000009062"/>
    </source>
</evidence>
<dbReference type="InterPro" id="IPR050153">
    <property type="entry name" value="Metal_Ion_Import_ABC"/>
</dbReference>
<dbReference type="InterPro" id="IPR027417">
    <property type="entry name" value="P-loop_NTPase"/>
</dbReference>
<dbReference type="EC" id="3.6.3.34" evidence="5"/>
<keyword evidence="2" id="KW-0547">Nucleotide-binding</keyword>
<keyword evidence="6" id="KW-1185">Reference proteome</keyword>
<name>H6QBG7_PYROT</name>
<dbReference type="GO" id="GO:0005524">
    <property type="term" value="F:ATP binding"/>
    <property type="evidence" value="ECO:0007669"/>
    <property type="project" value="UniProtKB-KW"/>
</dbReference>
<dbReference type="Pfam" id="PF00005">
    <property type="entry name" value="ABC_tran"/>
    <property type="match status" value="1"/>
</dbReference>
<dbReference type="eggNOG" id="arCOG00922">
    <property type="taxonomic scope" value="Archaea"/>
</dbReference>
<evidence type="ECO:0000259" key="4">
    <source>
        <dbReference type="PROSITE" id="PS50893"/>
    </source>
</evidence>
<dbReference type="PROSITE" id="PS00211">
    <property type="entry name" value="ABC_TRANSPORTER_1"/>
    <property type="match status" value="1"/>
</dbReference>
<keyword evidence="5" id="KW-0378">Hydrolase</keyword>
<feature type="domain" description="ABC transporter" evidence="4">
    <location>
        <begin position="1"/>
        <end position="204"/>
    </location>
</feature>
<dbReference type="InterPro" id="IPR017871">
    <property type="entry name" value="ABC_transporter-like_CS"/>
</dbReference>
<dbReference type="HOGENOM" id="CLU_000604_1_22_2"/>
<dbReference type="PANTHER" id="PTHR42734">
    <property type="entry name" value="METAL TRANSPORT SYSTEM ATP-BINDING PROTEIN TM_0124-RELATED"/>
    <property type="match status" value="1"/>
</dbReference>
<dbReference type="InterPro" id="IPR003439">
    <property type="entry name" value="ABC_transporter-like_ATP-bd"/>
</dbReference>
<dbReference type="SUPFAM" id="SSF52540">
    <property type="entry name" value="P-loop containing nucleoside triphosphate hydrolases"/>
    <property type="match status" value="1"/>
</dbReference>
<organism evidence="5 6">
    <name type="scientific">Pyrobaculum oguniense (strain DSM 13380 / JCM 10595 / TE7)</name>
    <dbReference type="NCBI Taxonomy" id="698757"/>
    <lineage>
        <taxon>Archaea</taxon>
        <taxon>Thermoproteota</taxon>
        <taxon>Thermoprotei</taxon>
        <taxon>Thermoproteales</taxon>
        <taxon>Thermoproteaceae</taxon>
        <taxon>Pyrobaculum</taxon>
    </lineage>
</organism>
<dbReference type="PROSITE" id="PS50893">
    <property type="entry name" value="ABC_TRANSPORTER_2"/>
    <property type="match status" value="1"/>
</dbReference>
<evidence type="ECO:0000256" key="1">
    <source>
        <dbReference type="ARBA" id="ARBA00022448"/>
    </source>
</evidence>
<dbReference type="KEGG" id="pog:Pogu_2216"/>
<proteinExistence type="predicted"/>
<dbReference type="InterPro" id="IPR003593">
    <property type="entry name" value="AAA+_ATPase"/>
</dbReference>
<evidence type="ECO:0000256" key="3">
    <source>
        <dbReference type="ARBA" id="ARBA00022840"/>
    </source>
</evidence>
<gene>
    <name evidence="5" type="ordered locus">Pogu_2216</name>
</gene>
<accession>H6QBG7</accession>
<dbReference type="AlphaFoldDB" id="H6QBG7"/>
<dbReference type="SMART" id="SM00382">
    <property type="entry name" value="AAA"/>
    <property type="match status" value="1"/>
</dbReference>
<dbReference type="Proteomes" id="UP000009062">
    <property type="component" value="Chromosome"/>
</dbReference>
<reference evidence="5 6" key="1">
    <citation type="journal article" date="2012" name="Stand. Genomic Sci.">
        <title>Complete genome sequence of Pyrobaculum oguniense.</title>
        <authorList>
            <person name="Bernick D.L."/>
            <person name="Karplus K."/>
            <person name="Lui L.M."/>
            <person name="Coker J.K."/>
            <person name="Murphy J.N."/>
            <person name="Chan P.P."/>
            <person name="Cozen A.E."/>
            <person name="Lowe T.M."/>
        </authorList>
    </citation>
    <scope>NUCLEOTIDE SEQUENCE [LARGE SCALE GENOMIC DNA]</scope>
    <source>
        <strain evidence="5 6">TE7</strain>
    </source>
</reference>
<dbReference type="GO" id="GO:0016887">
    <property type="term" value="F:ATP hydrolysis activity"/>
    <property type="evidence" value="ECO:0007669"/>
    <property type="project" value="InterPro"/>
</dbReference>
<keyword evidence="3" id="KW-0067">ATP-binding</keyword>
<protein>
    <submittedName>
        <fullName evidence="5">ABC-type antimicrobial peptide transport system, ATPase component</fullName>
        <ecNumber evidence="5">3.6.3.34</ecNumber>
    </submittedName>
</protein>
<dbReference type="EMBL" id="CP003316">
    <property type="protein sequence ID" value="AFA40243.1"/>
    <property type="molecule type" value="Genomic_DNA"/>
</dbReference>
<sequence length="205" mass="22294">MLVLESVYFSYREPLLRGVNLIVEKGSRIAIMGKSGAGKTTLLKIMAGLLAPQKGRVARGFRAVSYIPQNAGLVETATALENVLYATLSAKGIFLGLWDAALREKAEKVIEAVGLGHKKNVIVSRLSGGERQRVAIARALMQGAELILADEPISNLDYENAVSVLRILTNQPGISVVAVMHDVDLAMEYFSRGYELRNGVLVELW</sequence>
<evidence type="ECO:0000313" key="5">
    <source>
        <dbReference type="EMBL" id="AFA40243.1"/>
    </source>
</evidence>
<dbReference type="STRING" id="698757.Pogu_2216"/>
<evidence type="ECO:0000256" key="2">
    <source>
        <dbReference type="ARBA" id="ARBA00022741"/>
    </source>
</evidence>
<dbReference type="Gene3D" id="3.40.50.300">
    <property type="entry name" value="P-loop containing nucleotide triphosphate hydrolases"/>
    <property type="match status" value="1"/>
</dbReference>